<protein>
    <submittedName>
        <fullName evidence="1">Uncharacterized protein</fullName>
    </submittedName>
</protein>
<dbReference type="EMBL" id="JADKGY010000030">
    <property type="protein sequence ID" value="MBK9984617.1"/>
    <property type="molecule type" value="Genomic_DNA"/>
</dbReference>
<name>A0A9D7SWZ3_9BACT</name>
<proteinExistence type="predicted"/>
<dbReference type="AlphaFoldDB" id="A0A9D7SWZ3"/>
<accession>A0A9D7SWZ3</accession>
<evidence type="ECO:0000313" key="1">
    <source>
        <dbReference type="EMBL" id="MBK9984617.1"/>
    </source>
</evidence>
<gene>
    <name evidence="1" type="ORF">IPP15_20010</name>
</gene>
<comment type="caution">
    <text evidence="1">The sequence shown here is derived from an EMBL/GenBank/DDBJ whole genome shotgun (WGS) entry which is preliminary data.</text>
</comment>
<dbReference type="Proteomes" id="UP000808337">
    <property type="component" value="Unassembled WGS sequence"/>
</dbReference>
<reference evidence="1 2" key="1">
    <citation type="submission" date="2020-10" db="EMBL/GenBank/DDBJ databases">
        <title>Connecting structure to function with the recovery of over 1000 high-quality activated sludge metagenome-assembled genomes encoding full-length rRNA genes using long-read sequencing.</title>
        <authorList>
            <person name="Singleton C.M."/>
            <person name="Petriglieri F."/>
            <person name="Kristensen J.M."/>
            <person name="Kirkegaard R.H."/>
            <person name="Michaelsen T.Y."/>
            <person name="Andersen M.H."/>
            <person name="Karst S.M."/>
            <person name="Dueholm M.S."/>
            <person name="Nielsen P.H."/>
            <person name="Albertsen M."/>
        </authorList>
    </citation>
    <scope>NUCLEOTIDE SEQUENCE [LARGE SCALE GENOMIC DNA]</scope>
    <source>
        <strain evidence="1">Ribe_18-Q3-R11-54_MAXAC.273</strain>
    </source>
</reference>
<organism evidence="1 2">
    <name type="scientific">Candidatus Opimibacter skivensis</name>
    <dbReference type="NCBI Taxonomy" id="2982028"/>
    <lineage>
        <taxon>Bacteria</taxon>
        <taxon>Pseudomonadati</taxon>
        <taxon>Bacteroidota</taxon>
        <taxon>Saprospiria</taxon>
        <taxon>Saprospirales</taxon>
        <taxon>Saprospiraceae</taxon>
        <taxon>Candidatus Opimibacter</taxon>
    </lineage>
</organism>
<sequence>MIEVFKTNVNDDEHAKMLIDQILFDFSQYKANFDLDDCDRILRIESVTGYVESQYFIDLLNSFGYNAERLPDDPSFDLSKTNTIFHAIQEI</sequence>
<evidence type="ECO:0000313" key="2">
    <source>
        <dbReference type="Proteomes" id="UP000808337"/>
    </source>
</evidence>